<dbReference type="Gene3D" id="3.40.50.2300">
    <property type="match status" value="1"/>
</dbReference>
<feature type="domain" description="HD-GYP" evidence="3">
    <location>
        <begin position="311"/>
        <end position="506"/>
    </location>
</feature>
<evidence type="ECO:0000313" key="5">
    <source>
        <dbReference type="Proteomes" id="UP000295443"/>
    </source>
</evidence>
<keyword evidence="5" id="KW-1185">Reference proteome</keyword>
<evidence type="ECO:0000313" key="4">
    <source>
        <dbReference type="EMBL" id="TCJ16372.1"/>
    </source>
</evidence>
<dbReference type="InterPro" id="IPR052020">
    <property type="entry name" value="Cyclic_di-GMP/3'3'-cGAMP_PDE"/>
</dbReference>
<feature type="domain" description="Response regulatory" evidence="2">
    <location>
        <begin position="24"/>
        <end position="148"/>
    </location>
</feature>
<dbReference type="Proteomes" id="UP000295443">
    <property type="component" value="Unassembled WGS sequence"/>
</dbReference>
<evidence type="ECO:0000259" key="3">
    <source>
        <dbReference type="PROSITE" id="PS51832"/>
    </source>
</evidence>
<evidence type="ECO:0000256" key="1">
    <source>
        <dbReference type="PROSITE-ProRule" id="PRU00169"/>
    </source>
</evidence>
<dbReference type="Gene3D" id="3.30.450.40">
    <property type="match status" value="1"/>
</dbReference>
<dbReference type="GO" id="GO:0008081">
    <property type="term" value="F:phosphoric diester hydrolase activity"/>
    <property type="evidence" value="ECO:0007669"/>
    <property type="project" value="UniProtKB-ARBA"/>
</dbReference>
<gene>
    <name evidence="4" type="ORF">EZJ19_05600</name>
</gene>
<dbReference type="EMBL" id="SJZB01000018">
    <property type="protein sequence ID" value="TCJ16372.1"/>
    <property type="molecule type" value="Genomic_DNA"/>
</dbReference>
<dbReference type="OrthoDB" id="9787688at2"/>
<proteinExistence type="predicted"/>
<sequence>MKLVSRKPGAAAELAVGKTRHPWKVMVVDDEPDILALTRLSLSDFKFDGRGLEFLEAASAAEAKALLASHRDIAMALIDVVMETEDAGLRLVEYIRNELGNAMVRLVIRTGQPGVAPERYVIDHFDIDDYKDKTELSATRLYTTVRSALKAYRDLRAIELNRIGLERVLVAVPSLYRTADASLQPFFEGVLTQIVGLCKLDEASFIQTIDGIVATFDGGETTVRAVTDDFSSSERFESIRAACTDLVLNGKPAPDLRRDAFVEPLVVDAEPVGFVYVEPKGSLSESDRRLIQVMVQQCASALENLRLHFNLQEAYDSAIDMLAEVAEFKDKTTGDHVNRIDRLTRAIALEMGISETDAAVYGKASRLHDVGKIGIDDDILRKPGRLSPAEFEVMKRHTGIGARILDHHPSFALAKEVAYGHHERWDGRGYPEGRPSAELPLLTRITTAADVFDALISRRPYKAAWTLADAVAEVERGAGSVFDPEVVRAFMMLYRRGELDALTQSAQVDAEPPGDGG</sequence>
<organism evidence="4 5">
    <name type="scientific">Parasulfuritortus cantonensis</name>
    <dbReference type="NCBI Taxonomy" id="2528202"/>
    <lineage>
        <taxon>Bacteria</taxon>
        <taxon>Pseudomonadati</taxon>
        <taxon>Pseudomonadota</taxon>
        <taxon>Betaproteobacteria</taxon>
        <taxon>Nitrosomonadales</taxon>
        <taxon>Thiobacillaceae</taxon>
        <taxon>Parasulfuritortus</taxon>
    </lineage>
</organism>
<dbReference type="InterPro" id="IPR021800">
    <property type="entry name" value="DUF3369"/>
</dbReference>
<dbReference type="InterPro" id="IPR029016">
    <property type="entry name" value="GAF-like_dom_sf"/>
</dbReference>
<dbReference type="Gene3D" id="1.10.3210.10">
    <property type="entry name" value="Hypothetical protein af1432"/>
    <property type="match status" value="1"/>
</dbReference>
<evidence type="ECO:0000259" key="2">
    <source>
        <dbReference type="PROSITE" id="PS50110"/>
    </source>
</evidence>
<dbReference type="InterPro" id="IPR037522">
    <property type="entry name" value="HD_GYP_dom"/>
</dbReference>
<dbReference type="InterPro" id="IPR011006">
    <property type="entry name" value="CheY-like_superfamily"/>
</dbReference>
<dbReference type="InterPro" id="IPR003607">
    <property type="entry name" value="HD/PDEase_dom"/>
</dbReference>
<protein>
    <submittedName>
        <fullName evidence="4">DUF3369 domain-containing protein</fullName>
    </submittedName>
</protein>
<dbReference type="PROSITE" id="PS51832">
    <property type="entry name" value="HD_GYP"/>
    <property type="match status" value="1"/>
</dbReference>
<accession>A0A4V2NW89</accession>
<name>A0A4V2NW89_9PROT</name>
<dbReference type="GO" id="GO:0000160">
    <property type="term" value="P:phosphorelay signal transduction system"/>
    <property type="evidence" value="ECO:0007669"/>
    <property type="project" value="InterPro"/>
</dbReference>
<dbReference type="CDD" id="cd00077">
    <property type="entry name" value="HDc"/>
    <property type="match status" value="1"/>
</dbReference>
<comment type="caution">
    <text evidence="4">The sequence shown here is derived from an EMBL/GenBank/DDBJ whole genome shotgun (WGS) entry which is preliminary data.</text>
</comment>
<dbReference type="PANTHER" id="PTHR45228:SF9">
    <property type="entry name" value="3'3'-CGAMP-SPECIFIC PHOSPHODIESTERASE 2"/>
    <property type="match status" value="1"/>
</dbReference>
<dbReference type="Pfam" id="PF13487">
    <property type="entry name" value="HD_5"/>
    <property type="match status" value="1"/>
</dbReference>
<dbReference type="PROSITE" id="PS50110">
    <property type="entry name" value="RESPONSE_REGULATORY"/>
    <property type="match status" value="1"/>
</dbReference>
<reference evidence="4 5" key="1">
    <citation type="submission" date="2019-03" db="EMBL/GenBank/DDBJ databases">
        <title>Genome sequence of Thiobacillaceae bacterium LSR1, a sulfur-oxidizing bacterium isolated from freshwater sediment.</title>
        <authorList>
            <person name="Li S."/>
        </authorList>
    </citation>
    <scope>NUCLEOTIDE SEQUENCE [LARGE SCALE GENOMIC DNA]</scope>
    <source>
        <strain evidence="4 5">LSR1</strain>
    </source>
</reference>
<dbReference type="InterPro" id="IPR001789">
    <property type="entry name" value="Sig_transdc_resp-reg_receiver"/>
</dbReference>
<dbReference type="Pfam" id="PF11849">
    <property type="entry name" value="DUF3369"/>
    <property type="match status" value="1"/>
</dbReference>
<dbReference type="PANTHER" id="PTHR45228">
    <property type="entry name" value="CYCLIC DI-GMP PHOSPHODIESTERASE TM_0186-RELATED"/>
    <property type="match status" value="1"/>
</dbReference>
<keyword evidence="1" id="KW-0597">Phosphoprotein</keyword>
<feature type="modified residue" description="4-aspartylphosphate" evidence="1">
    <location>
        <position position="79"/>
    </location>
</feature>
<dbReference type="RefSeq" id="WP_131445308.1">
    <property type="nucleotide sequence ID" value="NZ_SJZB01000018.1"/>
</dbReference>
<dbReference type="SUPFAM" id="SSF109604">
    <property type="entry name" value="HD-domain/PDEase-like"/>
    <property type="match status" value="1"/>
</dbReference>
<dbReference type="AlphaFoldDB" id="A0A4V2NW89"/>
<dbReference type="SUPFAM" id="SSF52172">
    <property type="entry name" value="CheY-like"/>
    <property type="match status" value="1"/>
</dbReference>
<dbReference type="SUPFAM" id="SSF55781">
    <property type="entry name" value="GAF domain-like"/>
    <property type="match status" value="1"/>
</dbReference>